<evidence type="ECO:0000256" key="2">
    <source>
        <dbReference type="ARBA" id="ARBA00022692"/>
    </source>
</evidence>
<feature type="transmembrane region" description="Helical" evidence="6">
    <location>
        <begin position="199"/>
        <end position="217"/>
    </location>
</feature>
<dbReference type="OrthoDB" id="5469233at2"/>
<keyword evidence="3 6" id="KW-1133">Transmembrane helix</keyword>
<dbReference type="Gene3D" id="1.25.40.10">
    <property type="entry name" value="Tetratricopeptide repeat domain"/>
    <property type="match status" value="1"/>
</dbReference>
<evidence type="ECO:0000256" key="6">
    <source>
        <dbReference type="SAM" id="Phobius"/>
    </source>
</evidence>
<dbReference type="InterPro" id="IPR051533">
    <property type="entry name" value="WaaL-like"/>
</dbReference>
<feature type="transmembrane region" description="Helical" evidence="6">
    <location>
        <begin position="413"/>
        <end position="434"/>
    </location>
</feature>
<dbReference type="SMART" id="SM00028">
    <property type="entry name" value="TPR"/>
    <property type="match status" value="3"/>
</dbReference>
<feature type="transmembrane region" description="Helical" evidence="6">
    <location>
        <begin position="37"/>
        <end position="55"/>
    </location>
</feature>
<dbReference type="PROSITE" id="PS50005">
    <property type="entry name" value="TPR"/>
    <property type="match status" value="2"/>
</dbReference>
<feature type="repeat" description="TPR" evidence="5">
    <location>
        <begin position="706"/>
        <end position="739"/>
    </location>
</feature>
<feature type="transmembrane region" description="Helical" evidence="6">
    <location>
        <begin position="290"/>
        <end position="308"/>
    </location>
</feature>
<feature type="domain" description="O-antigen ligase-related" evidence="7">
    <location>
        <begin position="248"/>
        <end position="390"/>
    </location>
</feature>
<evidence type="ECO:0000256" key="5">
    <source>
        <dbReference type="PROSITE-ProRule" id="PRU00339"/>
    </source>
</evidence>
<feature type="transmembrane region" description="Helical" evidence="6">
    <location>
        <begin position="440"/>
        <end position="458"/>
    </location>
</feature>
<accession>A0A1M5YL29</accession>
<keyword evidence="9" id="KW-1185">Reference proteome</keyword>
<keyword evidence="5" id="KW-0802">TPR repeat</keyword>
<comment type="subcellular location">
    <subcellularLocation>
        <location evidence="1">Membrane</location>
        <topology evidence="1">Multi-pass membrane protein</topology>
    </subcellularLocation>
</comment>
<evidence type="ECO:0000259" key="7">
    <source>
        <dbReference type="Pfam" id="PF04932"/>
    </source>
</evidence>
<feature type="transmembrane region" description="Helical" evidence="6">
    <location>
        <begin position="126"/>
        <end position="143"/>
    </location>
</feature>
<dbReference type="PANTHER" id="PTHR37422:SF23">
    <property type="entry name" value="TEICHURONIC ACID BIOSYNTHESIS PROTEIN TUAE"/>
    <property type="match status" value="1"/>
</dbReference>
<feature type="transmembrane region" description="Helical" evidence="6">
    <location>
        <begin position="479"/>
        <end position="501"/>
    </location>
</feature>
<evidence type="ECO:0000256" key="4">
    <source>
        <dbReference type="ARBA" id="ARBA00023136"/>
    </source>
</evidence>
<feature type="transmembrane region" description="Helical" evidence="6">
    <location>
        <begin position="152"/>
        <end position="172"/>
    </location>
</feature>
<organism evidence="8 9">
    <name type="scientific">Desulfofustis glycolicus DSM 9705</name>
    <dbReference type="NCBI Taxonomy" id="1121409"/>
    <lineage>
        <taxon>Bacteria</taxon>
        <taxon>Pseudomonadati</taxon>
        <taxon>Thermodesulfobacteriota</taxon>
        <taxon>Desulfobulbia</taxon>
        <taxon>Desulfobulbales</taxon>
        <taxon>Desulfocapsaceae</taxon>
        <taxon>Desulfofustis</taxon>
    </lineage>
</organism>
<dbReference type="GO" id="GO:0016020">
    <property type="term" value="C:membrane"/>
    <property type="evidence" value="ECO:0007669"/>
    <property type="project" value="UniProtKB-SubCell"/>
</dbReference>
<keyword evidence="2 6" id="KW-0812">Transmembrane</keyword>
<dbReference type="Pfam" id="PF04932">
    <property type="entry name" value="Wzy_C"/>
    <property type="match status" value="1"/>
</dbReference>
<proteinExistence type="predicted"/>
<dbReference type="InterPro" id="IPR007016">
    <property type="entry name" value="O-antigen_ligase-rel_domated"/>
</dbReference>
<feature type="transmembrane region" description="Helical" evidence="6">
    <location>
        <begin position="67"/>
        <end position="88"/>
    </location>
</feature>
<feature type="transmembrane region" description="Helical" evidence="6">
    <location>
        <begin position="383"/>
        <end position="401"/>
    </location>
</feature>
<evidence type="ECO:0000256" key="1">
    <source>
        <dbReference type="ARBA" id="ARBA00004141"/>
    </source>
</evidence>
<feature type="repeat" description="TPR" evidence="5">
    <location>
        <begin position="740"/>
        <end position="773"/>
    </location>
</feature>
<sequence>MASHSAATGDRVAFGLLLFVLAFAPLAFGTVEYWSKTIAQLSITAAAIFCLLGLFRSQLPLLRVPGLLPLLLLLGLVLVQLVPLPIGLLKILSPHSWEAYRPVYEQIGGDSWLPISVHRKATLQEFFQLGAAALLYILTVQVLRRGERIKQMLGFIVTLGSVIAFFAILQQFSADGRIYWFRPAPGGSPGGPWININQYAAFIEALCPLALSLFLFYRPRVTEDMTWREGFVTFFSSVRSNLHLFLGFAFVLLVFSVFVSLCRGGIITILLSMLLFAVLKWLVQRGSGRMSIWVVFCLALLAVSWFGWQPIADEFGKAIGDDWTIQDGRTTLYRDTLPMIKDFPLVGAGFGTFVDVYPSYQTIVTDKVFEHAHNDYLELLTDGGIIGFALASWFVTTIVLHGWRRAIRRRDRYAVLVGIGALTSIGALLMHSVVDFNLQNGAIGFYFFFLCGLLVAVVNSRFGYSDHQSLLAPAGTGQLPVLLVFSSIFFLATLVSQYGVLRAAYTFNQIKSIYISSHLDPSLKKRVADSVTEAQRWDPLESFYPFYRGNLAVLQDGRETAREYYQRAAALRPMEGIYLQRIGLMLPLTRTKEATAVMAHGYRRALLKSQLVPSWVEWLLTTGQRHQAIDLIKEWFIRDPGQAAKMIPLMETHRFTREEIADILPSSPEAWIRFGSYKEASGETGEAGYYRSRALSFIDAKKEVRPSWFTQLIDYYQRQQQPEQALLVLRRAVELSPDHAPFHIMLGDHYRRENITYRALEEYQKAVALDPSNESYRRRLRKLELDIEFGK</sequence>
<feature type="transmembrane region" description="Helical" evidence="6">
    <location>
        <begin position="12"/>
        <end position="31"/>
    </location>
</feature>
<feature type="transmembrane region" description="Helical" evidence="6">
    <location>
        <begin position="265"/>
        <end position="283"/>
    </location>
</feature>
<keyword evidence="4 6" id="KW-0472">Membrane</keyword>
<reference evidence="8 9" key="1">
    <citation type="submission" date="2016-11" db="EMBL/GenBank/DDBJ databases">
        <authorList>
            <person name="Jaros S."/>
            <person name="Januszkiewicz K."/>
            <person name="Wedrychowicz H."/>
        </authorList>
    </citation>
    <scope>NUCLEOTIDE SEQUENCE [LARGE SCALE GENOMIC DNA]</scope>
    <source>
        <strain evidence="8 9">DSM 9705</strain>
    </source>
</reference>
<dbReference type="SUPFAM" id="SSF48452">
    <property type="entry name" value="TPR-like"/>
    <property type="match status" value="1"/>
</dbReference>
<dbReference type="Proteomes" id="UP000184139">
    <property type="component" value="Unassembled WGS sequence"/>
</dbReference>
<evidence type="ECO:0000313" key="9">
    <source>
        <dbReference type="Proteomes" id="UP000184139"/>
    </source>
</evidence>
<protein>
    <submittedName>
        <fullName evidence="8">TPR repeat-containing protein</fullName>
    </submittedName>
</protein>
<name>A0A1M5YL29_9BACT</name>
<dbReference type="STRING" id="1121409.SAMN02745124_04177"/>
<feature type="transmembrane region" description="Helical" evidence="6">
    <location>
        <begin position="238"/>
        <end position="259"/>
    </location>
</feature>
<dbReference type="InterPro" id="IPR011990">
    <property type="entry name" value="TPR-like_helical_dom_sf"/>
</dbReference>
<dbReference type="PANTHER" id="PTHR37422">
    <property type="entry name" value="TEICHURONIC ACID BIOSYNTHESIS PROTEIN TUAE"/>
    <property type="match status" value="1"/>
</dbReference>
<evidence type="ECO:0000256" key="3">
    <source>
        <dbReference type="ARBA" id="ARBA00022989"/>
    </source>
</evidence>
<dbReference type="RefSeq" id="WP_073379151.1">
    <property type="nucleotide sequence ID" value="NZ_FQXS01000042.1"/>
</dbReference>
<gene>
    <name evidence="8" type="ORF">SAMN02745124_04177</name>
</gene>
<dbReference type="InterPro" id="IPR019734">
    <property type="entry name" value="TPR_rpt"/>
</dbReference>
<dbReference type="AlphaFoldDB" id="A0A1M5YL29"/>
<dbReference type="EMBL" id="FQXS01000042">
    <property type="protein sequence ID" value="SHI12765.1"/>
    <property type="molecule type" value="Genomic_DNA"/>
</dbReference>
<evidence type="ECO:0000313" key="8">
    <source>
        <dbReference type="EMBL" id="SHI12765.1"/>
    </source>
</evidence>